<dbReference type="EMBL" id="ASPP01002292">
    <property type="protein sequence ID" value="ETO34770.1"/>
    <property type="molecule type" value="Genomic_DNA"/>
</dbReference>
<keyword evidence="2" id="KW-1185">Reference proteome</keyword>
<organism evidence="1 2">
    <name type="scientific">Reticulomyxa filosa</name>
    <dbReference type="NCBI Taxonomy" id="46433"/>
    <lineage>
        <taxon>Eukaryota</taxon>
        <taxon>Sar</taxon>
        <taxon>Rhizaria</taxon>
        <taxon>Retaria</taxon>
        <taxon>Foraminifera</taxon>
        <taxon>Monothalamids</taxon>
        <taxon>Reticulomyxidae</taxon>
        <taxon>Reticulomyxa</taxon>
    </lineage>
</organism>
<reference evidence="1 2" key="1">
    <citation type="journal article" date="2013" name="Curr. Biol.">
        <title>The Genome of the Foraminiferan Reticulomyxa filosa.</title>
        <authorList>
            <person name="Glockner G."/>
            <person name="Hulsmann N."/>
            <person name="Schleicher M."/>
            <person name="Noegel A.A."/>
            <person name="Eichinger L."/>
            <person name="Gallinger C."/>
            <person name="Pawlowski J."/>
            <person name="Sierra R."/>
            <person name="Euteneuer U."/>
            <person name="Pillet L."/>
            <person name="Moustafa A."/>
            <person name="Platzer M."/>
            <person name="Groth M."/>
            <person name="Szafranski K."/>
            <person name="Schliwa M."/>
        </authorList>
    </citation>
    <scope>NUCLEOTIDE SEQUENCE [LARGE SCALE GENOMIC DNA]</scope>
</reference>
<evidence type="ECO:0000313" key="2">
    <source>
        <dbReference type="Proteomes" id="UP000023152"/>
    </source>
</evidence>
<dbReference type="Proteomes" id="UP000023152">
    <property type="component" value="Unassembled WGS sequence"/>
</dbReference>
<evidence type="ECO:0000313" key="1">
    <source>
        <dbReference type="EMBL" id="ETO34770.1"/>
    </source>
</evidence>
<accession>X6P896</accession>
<gene>
    <name evidence="1" type="ORF">RFI_02319</name>
</gene>
<name>X6P896_RETFI</name>
<comment type="caution">
    <text evidence="1">The sequence shown here is derived from an EMBL/GenBank/DDBJ whole genome shotgun (WGS) entry which is preliminary data.</text>
</comment>
<sequence>MTLQVGNPKKSSLEVHAHIQWYNDFDDIEANCIKWTCLILNNSWHFRTNDSFEMKYLSNFCAEFNSCNVTWKDDFIYKFPLNPYVATFENAKEYLKDKLEIIEYLGNETGKLTSCNFSKSGLSTVFAADRKGLLHNECKHIPHYPSIQVHLKLAYKCIVPYERTIGTEGYSMLKIIFNENIDIPAIEKPGFHPFLYKRDTAKLYFIPDNLYATQRSIKNNLKHLLHEVISNGYLCDQNITNLQEEKKAIHENIKQQIYRVKQVYRSDVHRCMGYSLELHHICAILLYCGKSCSAEFSYDQMDLKHNMWAAICKVLLRYYPNTKDEKKAAWACIVS</sequence>
<proteinExistence type="predicted"/>
<dbReference type="AlphaFoldDB" id="X6P896"/>
<protein>
    <submittedName>
        <fullName evidence="1">Uncharacterized protein</fullName>
    </submittedName>
</protein>